<reference evidence="3" key="1">
    <citation type="journal article" date="2012" name="MBio">
        <title>Comparative genome analysis of Trichophyton rubrum and related dermatophytes reveals candidate genes involved in infection.</title>
        <authorList>
            <person name="Martinez D.A."/>
            <person name="Oliver B.G."/>
            <person name="Graeser Y."/>
            <person name="Goldberg J.M."/>
            <person name="Li W."/>
            <person name="Martinez-Rossi N.M."/>
            <person name="Monod M."/>
            <person name="Shelest E."/>
            <person name="Barton R.C."/>
            <person name="Birch E."/>
            <person name="Brakhage A.A."/>
            <person name="Chen Z."/>
            <person name="Gurr S.J."/>
            <person name="Heiman D."/>
            <person name="Heitman J."/>
            <person name="Kosti I."/>
            <person name="Rossi A."/>
            <person name="Saif S."/>
            <person name="Samalova M."/>
            <person name="Saunders C.W."/>
            <person name="Shea T."/>
            <person name="Summerbell R.C."/>
            <person name="Xu J."/>
            <person name="Young S."/>
            <person name="Zeng Q."/>
            <person name="Birren B.W."/>
            <person name="Cuomo C.A."/>
            <person name="White T.C."/>
        </authorList>
    </citation>
    <scope>NUCLEOTIDE SEQUENCE [LARGE SCALE GENOMIC DNA]</scope>
    <source>
        <strain evidence="3">CBS 112818</strain>
    </source>
</reference>
<feature type="region of interest" description="Disordered" evidence="1">
    <location>
        <begin position="65"/>
        <end position="181"/>
    </location>
</feature>
<dbReference type="Proteomes" id="UP000009172">
    <property type="component" value="Unassembled WGS sequence"/>
</dbReference>
<feature type="compositionally biased region" description="Basic and acidic residues" evidence="1">
    <location>
        <begin position="67"/>
        <end position="77"/>
    </location>
</feature>
<feature type="region of interest" description="Disordered" evidence="1">
    <location>
        <begin position="22"/>
        <end position="48"/>
    </location>
</feature>
<evidence type="ECO:0000313" key="2">
    <source>
        <dbReference type="EMBL" id="EGD98175.1"/>
    </source>
</evidence>
<feature type="compositionally biased region" description="Basic and acidic residues" evidence="1">
    <location>
        <begin position="129"/>
        <end position="146"/>
    </location>
</feature>
<sequence>MEGNQGQAAALIISCRPESWSSLAQGRMEEQQQARARRKKVAKNWQPAEATVTAPGYKVSVAVEMAAESRERGESRSRRSSRARTRTTFEDDDGGRDGQQKSNTGRKAKRRGQNGAWRHFFRGGVTWRSRSDEKGKKEKEKDERIKKTTTTTSGKDRERERRLRLRLRDDEQEEAEDAETSRRCKCFFQPLFQPA</sequence>
<keyword evidence="3" id="KW-1185">Reference proteome</keyword>
<dbReference type="EMBL" id="GG698508">
    <property type="protein sequence ID" value="EGD98175.1"/>
    <property type="molecule type" value="Genomic_DNA"/>
</dbReference>
<gene>
    <name evidence="2" type="ORF">TESG_05561</name>
</gene>
<organism evidence="2 3">
    <name type="scientific">Trichophyton tonsurans (strain CBS 112818)</name>
    <name type="common">Scalp ringworm fungus</name>
    <dbReference type="NCBI Taxonomy" id="647933"/>
    <lineage>
        <taxon>Eukaryota</taxon>
        <taxon>Fungi</taxon>
        <taxon>Dikarya</taxon>
        <taxon>Ascomycota</taxon>
        <taxon>Pezizomycotina</taxon>
        <taxon>Eurotiomycetes</taxon>
        <taxon>Eurotiomycetidae</taxon>
        <taxon>Onygenales</taxon>
        <taxon>Arthrodermataceae</taxon>
        <taxon>Trichophyton</taxon>
    </lineage>
</organism>
<accession>F2S3M6</accession>
<dbReference type="HOGENOM" id="CLU_1397245_0_0_1"/>
<feature type="compositionally biased region" description="Basic and acidic residues" evidence="1">
    <location>
        <begin position="154"/>
        <end position="169"/>
    </location>
</feature>
<proteinExistence type="predicted"/>
<evidence type="ECO:0000313" key="3">
    <source>
        <dbReference type="Proteomes" id="UP000009172"/>
    </source>
</evidence>
<dbReference type="AlphaFoldDB" id="F2S3M6"/>
<evidence type="ECO:0000256" key="1">
    <source>
        <dbReference type="SAM" id="MobiDB-lite"/>
    </source>
</evidence>
<name>F2S3M6_TRIT1</name>
<protein>
    <submittedName>
        <fullName evidence="2">Uncharacterized protein</fullName>
    </submittedName>
</protein>